<feature type="transmembrane region" description="Helical" evidence="1">
    <location>
        <begin position="42"/>
        <end position="59"/>
    </location>
</feature>
<keyword evidence="1" id="KW-1133">Transmembrane helix</keyword>
<accession>A0A517SCW1</accession>
<sequence length="73" mass="8557">MNGKQRHPDGWWNSSPWDFAVVAICLAFNLASVDLNDPLRRLALIAFTIWCCFLLEKAVRVWRACRRREHDSI</sequence>
<dbReference type="Proteomes" id="UP000315700">
    <property type="component" value="Chromosome"/>
</dbReference>
<name>A0A517SCW1_9PLAN</name>
<organism evidence="2 3">
    <name type="scientific">Caulifigura coniformis</name>
    <dbReference type="NCBI Taxonomy" id="2527983"/>
    <lineage>
        <taxon>Bacteria</taxon>
        <taxon>Pseudomonadati</taxon>
        <taxon>Planctomycetota</taxon>
        <taxon>Planctomycetia</taxon>
        <taxon>Planctomycetales</taxon>
        <taxon>Planctomycetaceae</taxon>
        <taxon>Caulifigura</taxon>
    </lineage>
</organism>
<protein>
    <submittedName>
        <fullName evidence="2">Uncharacterized protein</fullName>
    </submittedName>
</protein>
<dbReference type="KEGG" id="ccos:Pan44_19850"/>
<evidence type="ECO:0000256" key="1">
    <source>
        <dbReference type="SAM" id="Phobius"/>
    </source>
</evidence>
<keyword evidence="3" id="KW-1185">Reference proteome</keyword>
<dbReference type="InParanoid" id="A0A517SCW1"/>
<gene>
    <name evidence="2" type="ORF">Pan44_19850</name>
</gene>
<evidence type="ECO:0000313" key="2">
    <source>
        <dbReference type="EMBL" id="QDT53958.1"/>
    </source>
</evidence>
<dbReference type="AlphaFoldDB" id="A0A517SCW1"/>
<reference evidence="2 3" key="1">
    <citation type="submission" date="2019-02" db="EMBL/GenBank/DDBJ databases">
        <title>Deep-cultivation of Planctomycetes and their phenomic and genomic characterization uncovers novel biology.</title>
        <authorList>
            <person name="Wiegand S."/>
            <person name="Jogler M."/>
            <person name="Boedeker C."/>
            <person name="Pinto D."/>
            <person name="Vollmers J."/>
            <person name="Rivas-Marin E."/>
            <person name="Kohn T."/>
            <person name="Peeters S.H."/>
            <person name="Heuer A."/>
            <person name="Rast P."/>
            <person name="Oberbeckmann S."/>
            <person name="Bunk B."/>
            <person name="Jeske O."/>
            <person name="Meyerdierks A."/>
            <person name="Storesund J.E."/>
            <person name="Kallscheuer N."/>
            <person name="Luecker S."/>
            <person name="Lage O.M."/>
            <person name="Pohl T."/>
            <person name="Merkel B.J."/>
            <person name="Hornburger P."/>
            <person name="Mueller R.-W."/>
            <person name="Bruemmer F."/>
            <person name="Labrenz M."/>
            <person name="Spormann A.M."/>
            <person name="Op den Camp H."/>
            <person name="Overmann J."/>
            <person name="Amann R."/>
            <person name="Jetten M.S.M."/>
            <person name="Mascher T."/>
            <person name="Medema M.H."/>
            <person name="Devos D.P."/>
            <person name="Kaster A.-K."/>
            <person name="Ovreas L."/>
            <person name="Rohde M."/>
            <person name="Galperin M.Y."/>
            <person name="Jogler C."/>
        </authorList>
    </citation>
    <scope>NUCLEOTIDE SEQUENCE [LARGE SCALE GENOMIC DNA]</scope>
    <source>
        <strain evidence="2 3">Pan44</strain>
    </source>
</reference>
<feature type="transmembrane region" description="Helical" evidence="1">
    <location>
        <begin position="12"/>
        <end position="30"/>
    </location>
</feature>
<proteinExistence type="predicted"/>
<keyword evidence="1" id="KW-0812">Transmembrane</keyword>
<keyword evidence="1" id="KW-0472">Membrane</keyword>
<dbReference type="RefSeq" id="WP_145029596.1">
    <property type="nucleotide sequence ID" value="NZ_CP036271.1"/>
</dbReference>
<evidence type="ECO:0000313" key="3">
    <source>
        <dbReference type="Proteomes" id="UP000315700"/>
    </source>
</evidence>
<dbReference type="EMBL" id="CP036271">
    <property type="protein sequence ID" value="QDT53958.1"/>
    <property type="molecule type" value="Genomic_DNA"/>
</dbReference>